<protein>
    <submittedName>
        <fullName evidence="2">Uncharacterized protein</fullName>
    </submittedName>
</protein>
<evidence type="ECO:0000313" key="2">
    <source>
        <dbReference type="EMBL" id="VEL12171.1"/>
    </source>
</evidence>
<evidence type="ECO:0000256" key="1">
    <source>
        <dbReference type="SAM" id="MobiDB-lite"/>
    </source>
</evidence>
<dbReference type="AlphaFoldDB" id="A0A3S5CDJ3"/>
<gene>
    <name evidence="2" type="ORF">PXEA_LOCUS5611</name>
</gene>
<proteinExistence type="predicted"/>
<organism evidence="2 3">
    <name type="scientific">Protopolystoma xenopodis</name>
    <dbReference type="NCBI Taxonomy" id="117903"/>
    <lineage>
        <taxon>Eukaryota</taxon>
        <taxon>Metazoa</taxon>
        <taxon>Spiralia</taxon>
        <taxon>Lophotrochozoa</taxon>
        <taxon>Platyhelminthes</taxon>
        <taxon>Monogenea</taxon>
        <taxon>Polyopisthocotylea</taxon>
        <taxon>Polystomatidea</taxon>
        <taxon>Polystomatidae</taxon>
        <taxon>Protopolystoma</taxon>
    </lineage>
</organism>
<dbReference type="Proteomes" id="UP000784294">
    <property type="component" value="Unassembled WGS sequence"/>
</dbReference>
<feature type="compositionally biased region" description="Acidic residues" evidence="1">
    <location>
        <begin position="225"/>
        <end position="239"/>
    </location>
</feature>
<sequence>MTQLHHEYALSAALLTDIRGALLDGLLIESPRDSSEKLSAPNQNRVRRDQQKSQLGPKLAVVICAARAMLQLGFRDTVVCSLLLAGGLEDSRGPPNNVEPAWQSLNMPTSTKPVETAMFRENANRIDSAGLHFGLLANLLGQIVLANLTTSEVKTEEMEDSFALILSDLQALEAGSPSEFGTVIDTSCVQARMNKFDNLLDDWNKNQLDKSGLMEELKEEYHDEQVEEGEGEEKEGEEPEGGKYIDEDLGAAKLIQERQAKYRDLWSYRVCLALEWIRHWDQRAKASKVI</sequence>
<reference evidence="2" key="1">
    <citation type="submission" date="2018-11" db="EMBL/GenBank/DDBJ databases">
        <authorList>
            <consortium name="Pathogen Informatics"/>
        </authorList>
    </citation>
    <scope>NUCLEOTIDE SEQUENCE</scope>
</reference>
<comment type="caution">
    <text evidence="2">The sequence shown here is derived from an EMBL/GenBank/DDBJ whole genome shotgun (WGS) entry which is preliminary data.</text>
</comment>
<feature type="region of interest" description="Disordered" evidence="1">
    <location>
        <begin position="220"/>
        <end position="245"/>
    </location>
</feature>
<accession>A0A3S5CDJ3</accession>
<keyword evidence="3" id="KW-1185">Reference proteome</keyword>
<evidence type="ECO:0000313" key="3">
    <source>
        <dbReference type="Proteomes" id="UP000784294"/>
    </source>
</evidence>
<name>A0A3S5CDJ3_9PLAT</name>
<dbReference type="EMBL" id="CAAALY010013988">
    <property type="protein sequence ID" value="VEL12171.1"/>
    <property type="molecule type" value="Genomic_DNA"/>
</dbReference>